<gene>
    <name evidence="1" type="ORF">C1T31_04035</name>
</gene>
<name>A0A2K1E4W0_9FLAO</name>
<protein>
    <submittedName>
        <fullName evidence="1">Peptidase E</fullName>
    </submittedName>
</protein>
<keyword evidence="2" id="KW-1185">Reference proteome</keyword>
<comment type="caution">
    <text evidence="1">The sequence shown here is derived from an EMBL/GenBank/DDBJ whole genome shotgun (WGS) entry which is preliminary data.</text>
</comment>
<dbReference type="InterPro" id="IPR046525">
    <property type="entry name" value="DUF6702"/>
</dbReference>
<dbReference type="Proteomes" id="UP000236641">
    <property type="component" value="Unassembled WGS sequence"/>
</dbReference>
<sequence length="166" mass="19491">MTHFKKLFLVLILPVLAFTTAHKYYVSVTQIEYVKEKKSVQIISRIFIDDFEKLLRERYDPNVTLSSENEPAKVDFYIEKYLAEKFQIKINGSKSTVNFIGKEYEADIVYCYLEIENVSSISSFEVTNQVLFDLYSEQQNIVRTNINDKNKSFILIKENDKGLLNF</sequence>
<proteinExistence type="predicted"/>
<dbReference type="EMBL" id="POWF01000001">
    <property type="protein sequence ID" value="PNQ75310.1"/>
    <property type="molecule type" value="Genomic_DNA"/>
</dbReference>
<evidence type="ECO:0000313" key="1">
    <source>
        <dbReference type="EMBL" id="PNQ75310.1"/>
    </source>
</evidence>
<dbReference type="RefSeq" id="WP_103051155.1">
    <property type="nucleotide sequence ID" value="NZ_POWF01000001.1"/>
</dbReference>
<evidence type="ECO:0000313" key="2">
    <source>
        <dbReference type="Proteomes" id="UP000236641"/>
    </source>
</evidence>
<dbReference type="OrthoDB" id="5735516at2"/>
<reference evidence="1 2" key="1">
    <citation type="submission" date="2018-01" db="EMBL/GenBank/DDBJ databases">
        <title>The draft genome of Hanstruepera neustonica JCM19743.</title>
        <authorList>
            <person name="He R.-H."/>
            <person name="Du Z.-J."/>
        </authorList>
    </citation>
    <scope>NUCLEOTIDE SEQUENCE [LARGE SCALE GENOMIC DNA]</scope>
    <source>
        <strain evidence="1 2">JCM19743</strain>
    </source>
</reference>
<organism evidence="1 2">
    <name type="scientific">Hanstruepera neustonica</name>
    <dbReference type="NCBI Taxonomy" id="1445657"/>
    <lineage>
        <taxon>Bacteria</taxon>
        <taxon>Pseudomonadati</taxon>
        <taxon>Bacteroidota</taxon>
        <taxon>Flavobacteriia</taxon>
        <taxon>Flavobacteriales</taxon>
        <taxon>Flavobacteriaceae</taxon>
        <taxon>Hanstruepera</taxon>
    </lineage>
</organism>
<accession>A0A2K1E4W0</accession>
<dbReference type="Pfam" id="PF20420">
    <property type="entry name" value="DUF6702"/>
    <property type="match status" value="1"/>
</dbReference>
<dbReference type="AlphaFoldDB" id="A0A2K1E4W0"/>